<dbReference type="Proteomes" id="UP000014680">
    <property type="component" value="Unassembled WGS sequence"/>
</dbReference>
<dbReference type="VEuPathDB" id="AmoebaDB:EIN_234080"/>
<dbReference type="EMBL" id="KB207020">
    <property type="protein sequence ID" value="ELP86001.1"/>
    <property type="molecule type" value="Genomic_DNA"/>
</dbReference>
<keyword evidence="3" id="KW-1185">Reference proteome</keyword>
<feature type="domain" description="SPRY" evidence="1">
    <location>
        <begin position="542"/>
        <end position="664"/>
    </location>
</feature>
<gene>
    <name evidence="2" type="ORF">EIN_234080</name>
</gene>
<protein>
    <recommendedName>
        <fullName evidence="1">SPRY domain-containing protein</fullName>
    </recommendedName>
</protein>
<dbReference type="InterPro" id="IPR044736">
    <property type="entry name" value="Gid1/RanBPM/SPLA_SPRY"/>
</dbReference>
<reference evidence="2 3" key="1">
    <citation type="submission" date="2012-10" db="EMBL/GenBank/DDBJ databases">
        <authorList>
            <person name="Zafar N."/>
            <person name="Inman J."/>
            <person name="Hall N."/>
            <person name="Lorenzi H."/>
            <person name="Caler E."/>
        </authorList>
    </citation>
    <scope>NUCLEOTIDE SEQUENCE [LARGE SCALE GENOMIC DNA]</scope>
    <source>
        <strain evidence="2 3">IP1</strain>
    </source>
</reference>
<name>L7FK25_ENTIV</name>
<accession>L7FK25</accession>
<evidence type="ECO:0000313" key="3">
    <source>
        <dbReference type="Proteomes" id="UP000014680"/>
    </source>
</evidence>
<dbReference type="Gene3D" id="2.60.120.920">
    <property type="match status" value="1"/>
</dbReference>
<dbReference type="CDD" id="cd12885">
    <property type="entry name" value="SPRY_RanBP_like"/>
    <property type="match status" value="1"/>
</dbReference>
<dbReference type="InterPro" id="IPR013320">
    <property type="entry name" value="ConA-like_dom_sf"/>
</dbReference>
<dbReference type="KEGG" id="eiv:EIN_234080"/>
<dbReference type="Pfam" id="PF00622">
    <property type="entry name" value="SPRY"/>
    <property type="match status" value="1"/>
</dbReference>
<organism evidence="2 3">
    <name type="scientific">Entamoeba invadens IP1</name>
    <dbReference type="NCBI Taxonomy" id="370355"/>
    <lineage>
        <taxon>Eukaryota</taxon>
        <taxon>Amoebozoa</taxon>
        <taxon>Evosea</taxon>
        <taxon>Archamoebae</taxon>
        <taxon>Mastigamoebida</taxon>
        <taxon>Entamoebidae</taxon>
        <taxon>Entamoeba</taxon>
    </lineage>
</organism>
<proteinExistence type="predicted"/>
<dbReference type="AlphaFoldDB" id="L7FK25"/>
<dbReference type="InterPro" id="IPR043136">
    <property type="entry name" value="B30.2/SPRY_sf"/>
</dbReference>
<dbReference type="GeneID" id="14885017"/>
<dbReference type="OrthoDB" id="25503at2759"/>
<evidence type="ECO:0000313" key="2">
    <source>
        <dbReference type="EMBL" id="ELP86001.1"/>
    </source>
</evidence>
<dbReference type="InterPro" id="IPR003877">
    <property type="entry name" value="SPRY_dom"/>
</dbReference>
<sequence>MVFLMKVALNFRSRETLFIFLQVSKICLSALCSLKVNPVFITESTVIWFYKHFSPDTIDFGFYGFTLMDLFTLPKQLRNVDFTEAFKKGLITIEFVQNIFPKVTRMSLLSLETEDNDYNACLECAKLITKHTKYLTSLNCLRVDLNFFIDFISDYTENGKEKYLHLPEIIIIFSDDGKPIEMNTTFFNKLKWLEQALPDNKRSTVYIKIKYHPEDKNVLSMFKKTTYIYDTCVSNMCETLSERVFCENGMIEIEGSTISPIINTIIKNSYSTSVEFKYSNEEMKTKWVVLESVSHLILLSKNNDVDGDNVDTRVLNIDFSFIKTFKIISFIEVKFDNEFLCLESLSVTNAVAIKFTEKCKMNNLSEIELWNVDETSFSCKLDKLKTLFVFKGYQITFKEKLDNLKRLTVIESDYVSLPEINFENKVVHLSHSAAITFNVIDSVEYLQKYADKKDTKKLVESANFVFEFPLPTKEENEWKMSKFVSMSPRVEVIGDEIIRNKGIEEDMYDMVVSYQFLDEINSYDKMQFINNNNVKETIQNVRYFEVEVTGNSLIAIGIMNVSKDTGYQNTMVGWQQRSCGYHSDDGSIYKEDINNVYDTNIRYGEKTGTCNVVGVGLVFNVLQTECDIFFTCNGKIVFQNKFDADSIAAVVSMNIFNKIVINYGEKQFKFDLNIMKEQLSNCVDDK</sequence>
<evidence type="ECO:0000259" key="1">
    <source>
        <dbReference type="Pfam" id="PF00622"/>
    </source>
</evidence>
<dbReference type="RefSeq" id="XP_004185347.1">
    <property type="nucleotide sequence ID" value="XM_004185299.1"/>
</dbReference>
<dbReference type="SUPFAM" id="SSF49899">
    <property type="entry name" value="Concanavalin A-like lectins/glucanases"/>
    <property type="match status" value="1"/>
</dbReference>